<comment type="caution">
    <text evidence="1">The sequence shown here is derived from an EMBL/GenBank/DDBJ whole genome shotgun (WGS) entry which is preliminary data.</text>
</comment>
<dbReference type="Proteomes" id="UP000824881">
    <property type="component" value="Unassembled WGS sequence"/>
</dbReference>
<sequence>MELDSIFQRMVSPAAPDTKDKDGSKRARSQMPTPPVSAALPHLLKSNDMRWMKYTPVTPPPLCLLSPATSSENGETTSLERIQRPSKDAEASGAVVSLSTSFHPSAGHCGDLAPDLVLLSSDSVFFYVHSSVIRSASNNNLCGFLTSNSLKNPQAADQATMKCPDGAMSSDEGIELVMLPDQSQVLNIMLHFIYNISPAHHSPPFHIISQAVERLNDAYGVDVHRVMQGSALGISSPHSNNVQSYNQPHESSLFTFLAAHAPLYPIEVYALAASIDLYSLAQNASLYLHELDLCPTDDEDCAGGKLRLTPEMARKMGGVYLMRLIGMHKRRLEALRTAVCTAPEGHLIDRPSEDQCSAEDQASLKRAWALAAAYIVCTAGPGVSAQTMDGTFRPFAQHVACSRCRQALDTRLESMNREWRMAPRTI</sequence>
<gene>
    <name evidence="1" type="ORF">CCMSSC00406_0010149</name>
</gene>
<evidence type="ECO:0000313" key="1">
    <source>
        <dbReference type="EMBL" id="KAG9221458.1"/>
    </source>
</evidence>
<reference evidence="1 2" key="1">
    <citation type="journal article" date="2021" name="Appl. Environ. Microbiol.">
        <title>Genetic linkage and physical mapping for an oyster mushroom Pleurotus cornucopiae and QTL analysis for the trait cap color.</title>
        <authorList>
            <person name="Zhang Y."/>
            <person name="Gao W."/>
            <person name="Sonnenberg A."/>
            <person name="Chen Q."/>
            <person name="Zhang J."/>
            <person name="Huang C."/>
        </authorList>
    </citation>
    <scope>NUCLEOTIDE SEQUENCE [LARGE SCALE GENOMIC DNA]</scope>
    <source>
        <strain evidence="1">CCMSSC00406</strain>
    </source>
</reference>
<evidence type="ECO:0000313" key="2">
    <source>
        <dbReference type="Proteomes" id="UP000824881"/>
    </source>
</evidence>
<protein>
    <submittedName>
        <fullName evidence="1">Uncharacterized protein</fullName>
    </submittedName>
</protein>
<keyword evidence="2" id="KW-1185">Reference proteome</keyword>
<accession>A0ACB7IVB3</accession>
<dbReference type="EMBL" id="WQMT02000007">
    <property type="protein sequence ID" value="KAG9221458.1"/>
    <property type="molecule type" value="Genomic_DNA"/>
</dbReference>
<name>A0ACB7IVB3_PLECO</name>
<organism evidence="1 2">
    <name type="scientific">Pleurotus cornucopiae</name>
    <name type="common">Cornucopia mushroom</name>
    <dbReference type="NCBI Taxonomy" id="5321"/>
    <lineage>
        <taxon>Eukaryota</taxon>
        <taxon>Fungi</taxon>
        <taxon>Dikarya</taxon>
        <taxon>Basidiomycota</taxon>
        <taxon>Agaricomycotina</taxon>
        <taxon>Agaricomycetes</taxon>
        <taxon>Agaricomycetidae</taxon>
        <taxon>Agaricales</taxon>
        <taxon>Pleurotineae</taxon>
        <taxon>Pleurotaceae</taxon>
        <taxon>Pleurotus</taxon>
    </lineage>
</organism>
<proteinExistence type="predicted"/>